<accession>A0ABV5K9B7</accession>
<keyword evidence="3" id="KW-0472">Membrane</keyword>
<evidence type="ECO:0000313" key="5">
    <source>
        <dbReference type="Proteomes" id="UP001589750"/>
    </source>
</evidence>
<protein>
    <submittedName>
        <fullName evidence="4">Class F sortase</fullName>
    </submittedName>
</protein>
<dbReference type="Proteomes" id="UP001589750">
    <property type="component" value="Unassembled WGS sequence"/>
</dbReference>
<keyword evidence="3" id="KW-0812">Transmembrane</keyword>
<keyword evidence="1" id="KW-0378">Hydrolase</keyword>
<sequence>MSNPLDITGGRGASSGRRWRQRALLVLVPVLVAVVIVAAVVLGGRESDPSTQGPGSGSAAEQSSTPTPTPTAPPTSRATPAPPTRLIVRSLAIDAPVVDIDLGTDAVLEPPSDPDLVGYWTGSAKVGATRGRTVITGHTVQRGDGALDRLPRIKRGATVTLADRTGTHRYRVTDNLYVTYKDVAKRAQEIFGQTTKAPEGAPLVLVTCTEFNGRFYEGNSIVVAEPVGPGRADPAA</sequence>
<evidence type="ECO:0000256" key="1">
    <source>
        <dbReference type="ARBA" id="ARBA00022801"/>
    </source>
</evidence>
<keyword evidence="3" id="KW-1133">Transmembrane helix</keyword>
<dbReference type="InterPro" id="IPR005754">
    <property type="entry name" value="Sortase"/>
</dbReference>
<dbReference type="InterPro" id="IPR023365">
    <property type="entry name" value="Sortase_dom-sf"/>
</dbReference>
<evidence type="ECO:0000256" key="2">
    <source>
        <dbReference type="SAM" id="MobiDB-lite"/>
    </source>
</evidence>
<gene>
    <name evidence="4" type="ORF">ACFFRI_05160</name>
</gene>
<name>A0ABV5K9B7_9ACTN</name>
<dbReference type="Pfam" id="PF04203">
    <property type="entry name" value="Sortase"/>
    <property type="match status" value="1"/>
</dbReference>
<reference evidence="4 5" key="1">
    <citation type="submission" date="2024-09" db="EMBL/GenBank/DDBJ databases">
        <authorList>
            <person name="Sun Q."/>
            <person name="Mori K."/>
        </authorList>
    </citation>
    <scope>NUCLEOTIDE SEQUENCE [LARGE SCALE GENOMIC DNA]</scope>
    <source>
        <strain evidence="4 5">JCM 9626</strain>
    </source>
</reference>
<dbReference type="RefSeq" id="WP_140008266.1">
    <property type="nucleotide sequence ID" value="NZ_JBHMDG010000005.1"/>
</dbReference>
<comment type="caution">
    <text evidence="4">The sequence shown here is derived from an EMBL/GenBank/DDBJ whole genome shotgun (WGS) entry which is preliminary data.</text>
</comment>
<dbReference type="EMBL" id="JBHMDG010000005">
    <property type="protein sequence ID" value="MFB9312425.1"/>
    <property type="molecule type" value="Genomic_DNA"/>
</dbReference>
<dbReference type="CDD" id="cd05829">
    <property type="entry name" value="Sortase_F"/>
    <property type="match status" value="1"/>
</dbReference>
<evidence type="ECO:0000256" key="3">
    <source>
        <dbReference type="SAM" id="Phobius"/>
    </source>
</evidence>
<proteinExistence type="predicted"/>
<feature type="region of interest" description="Disordered" evidence="2">
    <location>
        <begin position="45"/>
        <end position="82"/>
    </location>
</feature>
<evidence type="ECO:0000313" key="4">
    <source>
        <dbReference type="EMBL" id="MFB9312425.1"/>
    </source>
</evidence>
<organism evidence="4 5">
    <name type="scientific">Nocardioides plantarum</name>
    <dbReference type="NCBI Taxonomy" id="29299"/>
    <lineage>
        <taxon>Bacteria</taxon>
        <taxon>Bacillati</taxon>
        <taxon>Actinomycetota</taxon>
        <taxon>Actinomycetes</taxon>
        <taxon>Propionibacteriales</taxon>
        <taxon>Nocardioidaceae</taxon>
        <taxon>Nocardioides</taxon>
    </lineage>
</organism>
<dbReference type="InterPro" id="IPR042001">
    <property type="entry name" value="Sortase_F"/>
</dbReference>
<dbReference type="SUPFAM" id="SSF63817">
    <property type="entry name" value="Sortase"/>
    <property type="match status" value="1"/>
</dbReference>
<dbReference type="Gene3D" id="2.40.260.10">
    <property type="entry name" value="Sortase"/>
    <property type="match status" value="1"/>
</dbReference>
<keyword evidence="5" id="KW-1185">Reference proteome</keyword>
<feature type="transmembrane region" description="Helical" evidence="3">
    <location>
        <begin position="23"/>
        <end position="44"/>
    </location>
</feature>